<evidence type="ECO:0000256" key="1">
    <source>
        <dbReference type="ARBA" id="ARBA00022729"/>
    </source>
</evidence>
<dbReference type="PANTHER" id="PTHR46580">
    <property type="entry name" value="SENSOR KINASE-RELATED"/>
    <property type="match status" value="1"/>
</dbReference>
<reference evidence="3 4" key="1">
    <citation type="submission" date="2022-06" db="EMBL/GenBank/DDBJ databases">
        <title>Dyella sp. Sa strain:Sa Genome sequencing.</title>
        <authorList>
            <person name="Park S."/>
        </authorList>
    </citation>
    <scope>NUCLEOTIDE SEQUENCE [LARGE SCALE GENOMIC DNA]</scope>
    <source>
        <strain evidence="3 4">Sa</strain>
    </source>
</reference>
<gene>
    <name evidence="3" type="ORF">NC595_18755</name>
</gene>
<evidence type="ECO:0000313" key="3">
    <source>
        <dbReference type="EMBL" id="MCP1376094.1"/>
    </source>
</evidence>
<dbReference type="Proteomes" id="UP001204615">
    <property type="component" value="Unassembled WGS sequence"/>
</dbReference>
<dbReference type="Pfam" id="PF01839">
    <property type="entry name" value="FG-GAP"/>
    <property type="match status" value="1"/>
</dbReference>
<dbReference type="Pfam" id="PF13517">
    <property type="entry name" value="FG-GAP_3"/>
    <property type="match status" value="2"/>
</dbReference>
<dbReference type="Gene3D" id="2.130.10.130">
    <property type="entry name" value="Integrin alpha, N-terminal"/>
    <property type="match status" value="2"/>
</dbReference>
<accession>A0ABT1FFD2</accession>
<protein>
    <submittedName>
        <fullName evidence="3">FG-GAP-like repeat-containing protein</fullName>
    </submittedName>
</protein>
<dbReference type="SUPFAM" id="SSF101898">
    <property type="entry name" value="NHL repeat"/>
    <property type="match status" value="1"/>
</dbReference>
<feature type="signal peptide" evidence="2">
    <location>
        <begin position="1"/>
        <end position="38"/>
    </location>
</feature>
<dbReference type="InterPro" id="IPR013517">
    <property type="entry name" value="FG-GAP"/>
</dbReference>
<evidence type="ECO:0000313" key="4">
    <source>
        <dbReference type="Proteomes" id="UP001204615"/>
    </source>
</evidence>
<dbReference type="InterPro" id="IPR028994">
    <property type="entry name" value="Integrin_alpha_N"/>
</dbReference>
<dbReference type="SUPFAM" id="SSF69318">
    <property type="entry name" value="Integrin alpha N-terminal domain"/>
    <property type="match status" value="1"/>
</dbReference>
<keyword evidence="1 2" id="KW-0732">Signal</keyword>
<dbReference type="NCBIfam" id="TIGR03803">
    <property type="entry name" value="Gloeo_Verruco"/>
    <property type="match status" value="3"/>
</dbReference>
<organism evidence="3 4">
    <name type="scientific">Dyella lutea</name>
    <dbReference type="NCBI Taxonomy" id="2950441"/>
    <lineage>
        <taxon>Bacteria</taxon>
        <taxon>Pseudomonadati</taxon>
        <taxon>Pseudomonadota</taxon>
        <taxon>Gammaproteobacteria</taxon>
        <taxon>Lysobacterales</taxon>
        <taxon>Rhodanobacteraceae</taxon>
        <taxon>Dyella</taxon>
    </lineage>
</organism>
<evidence type="ECO:0000256" key="2">
    <source>
        <dbReference type="SAM" id="SignalP"/>
    </source>
</evidence>
<name>A0ABT1FFD2_9GAMM</name>
<keyword evidence="4" id="KW-1185">Reference proteome</keyword>
<proteinExistence type="predicted"/>
<dbReference type="InterPro" id="IPR022519">
    <property type="entry name" value="Gloeo/Verruco_rpt"/>
</dbReference>
<sequence length="733" mass="75852">MSWHFSSRAPRRVAHRADRAATALLITCVLIASTSAQAAASHYSIYAQFQTKAQSGANTQYAPQAIILGQNGYMFGVSTAGGSYGFGGLFSVRPDGLVDSMRDFDSQIDSGYNGFVTPPSLPSDNFTPLTLLADGRFVGVSNHGGNHFTSYSTPDGVAYVQALDGSGFQLQTFYPAIGDFSQPLSIGQDAGGHIYGYAAGGTWSNGTRTSDWDLFSLNLDGSGNRNLFSFTGYSPTSFAVASDGNMYVSLPSGVVLPGSGGAASSGDVVYKVTPAGVGSAVYTLNGNTDGAGIDELVADTHGNIFGSALEGGTSGNGDGIVFKVDSSGNFTVLHSFSRFAGQSQNGYWPNSLVAGSDGNLYGVARTGGDATHPYGTIFRIGPSGIYSVLHTVGLPQADGSNARSLIQTGPRTFSGVVDGGPTGNGAIFKLVVPIQDDLNGTGQSSLIASGPGALTTGTTSALDSSTTIASGYYPAAIGDLNGDGIADIVWTSPNDDLYVWFGGPGGFTPKALGKYPAGWTLISAGDVNGDGMDDLIWLNSSTKQFACWLMNGATRIGSRIIAVAPGYYPAATGDFNGDGKLDIAWTSSKNDLYIWQGTGSGFTSKYVTTFPAGWRISGRGDLDGDGKDDLVWSYTDGTQWGYWLMNGTSPKAIKVISQPAGLAGYVISGTADYNGDGLTDILWSNGTDTQLWSNQGTCADASGCGFDISSSAAVPSGQKLFNSSLPSNIQMLP</sequence>
<comment type="caution">
    <text evidence="3">The sequence shown here is derived from an EMBL/GenBank/DDBJ whole genome shotgun (WGS) entry which is preliminary data.</text>
</comment>
<dbReference type="EMBL" id="JAMZEK010000004">
    <property type="protein sequence ID" value="MCP1376094.1"/>
    <property type="molecule type" value="Genomic_DNA"/>
</dbReference>
<feature type="chain" id="PRO_5046428105" evidence="2">
    <location>
        <begin position="39"/>
        <end position="733"/>
    </location>
</feature>
<dbReference type="RefSeq" id="WP_253568906.1">
    <property type="nucleotide sequence ID" value="NZ_JAMZEK010000004.1"/>
</dbReference>